<organism evidence="2">
    <name type="scientific">marine metagenome</name>
    <dbReference type="NCBI Taxonomy" id="408172"/>
    <lineage>
        <taxon>unclassified sequences</taxon>
        <taxon>metagenomes</taxon>
        <taxon>ecological metagenomes</taxon>
    </lineage>
</organism>
<feature type="domain" description="EF-hand" evidence="1">
    <location>
        <begin position="41"/>
        <end position="69"/>
    </location>
</feature>
<dbReference type="Gene3D" id="1.10.238.10">
    <property type="entry name" value="EF-hand"/>
    <property type="match status" value="1"/>
</dbReference>
<feature type="non-terminal residue" evidence="2">
    <location>
        <position position="284"/>
    </location>
</feature>
<proteinExistence type="predicted"/>
<dbReference type="InterPro" id="IPR018247">
    <property type="entry name" value="EF_Hand_1_Ca_BS"/>
</dbReference>
<reference evidence="2" key="1">
    <citation type="submission" date="2018-05" db="EMBL/GenBank/DDBJ databases">
        <authorList>
            <person name="Lanie J.A."/>
            <person name="Ng W.-L."/>
            <person name="Kazmierczak K.M."/>
            <person name="Andrzejewski T.M."/>
            <person name="Davidsen T.M."/>
            <person name="Wayne K.J."/>
            <person name="Tettelin H."/>
            <person name="Glass J.I."/>
            <person name="Rusch D."/>
            <person name="Podicherti R."/>
            <person name="Tsui H.-C.T."/>
            <person name="Winkler M.E."/>
        </authorList>
    </citation>
    <scope>NUCLEOTIDE SEQUENCE</scope>
</reference>
<dbReference type="EMBL" id="UINC01152905">
    <property type="protein sequence ID" value="SVD47324.1"/>
    <property type="molecule type" value="Genomic_DNA"/>
</dbReference>
<dbReference type="PROSITE" id="PS50222">
    <property type="entry name" value="EF_HAND_2"/>
    <property type="match status" value="1"/>
</dbReference>
<dbReference type="InterPro" id="IPR002048">
    <property type="entry name" value="EF_hand_dom"/>
</dbReference>
<protein>
    <recommendedName>
        <fullName evidence="1">EF-hand domain-containing protein</fullName>
    </recommendedName>
</protein>
<feature type="non-terminal residue" evidence="2">
    <location>
        <position position="1"/>
    </location>
</feature>
<dbReference type="Pfam" id="PF12704">
    <property type="entry name" value="MacB_PCD"/>
    <property type="match status" value="1"/>
</dbReference>
<accession>A0A382VLK3</accession>
<dbReference type="PROSITE" id="PS00018">
    <property type="entry name" value="EF_HAND_1"/>
    <property type="match status" value="1"/>
</dbReference>
<sequence length="284" mass="31117">TLAIVVSTASANAQFQFPMLPAKPAGYIVIDCFKPGSGPGQMVAALDVDGDGNLSWAEIEKAPLALGRLDRNRNGRLDSSEIAPRPTEISGQRSAFVAEFGIRHADCHDIKQALGIPKIITVRVTKEQAFYADLDEDFSSTVDVQLVGATTDLTEVQPLLLARGRFLEPLDDVHFMPVAVLGADVARKLLPAGDPIGKIVKLKTEFFYVIGVLKNADPRPMAVYIPEATMRSRFGYRTVNRQSGGITAANYEITKAWIPVKDARRADFLLNVISRRLDPKQERE</sequence>
<name>A0A382VLK3_9ZZZZ</name>
<dbReference type="GO" id="GO:0005509">
    <property type="term" value="F:calcium ion binding"/>
    <property type="evidence" value="ECO:0007669"/>
    <property type="project" value="InterPro"/>
</dbReference>
<evidence type="ECO:0000259" key="1">
    <source>
        <dbReference type="PROSITE" id="PS50222"/>
    </source>
</evidence>
<dbReference type="AlphaFoldDB" id="A0A382VLK3"/>
<dbReference type="InterPro" id="IPR025857">
    <property type="entry name" value="MacB_PCD"/>
</dbReference>
<evidence type="ECO:0000313" key="2">
    <source>
        <dbReference type="EMBL" id="SVD47324.1"/>
    </source>
</evidence>
<gene>
    <name evidence="2" type="ORF">METZ01_LOCUS400178</name>
</gene>